<dbReference type="Pfam" id="PF12138">
    <property type="entry name" value="Spherulin4"/>
    <property type="match status" value="2"/>
</dbReference>
<accession>A0A061ATR7</accession>
<evidence type="ECO:0000313" key="2">
    <source>
        <dbReference type="EMBL" id="CDR40994.1"/>
    </source>
</evidence>
<proteinExistence type="predicted"/>
<dbReference type="InterPro" id="IPR021986">
    <property type="entry name" value="Spherulin4"/>
</dbReference>
<keyword evidence="1" id="KW-0732">Signal</keyword>
<dbReference type="EMBL" id="LK052940">
    <property type="protein sequence ID" value="CDR40994.1"/>
    <property type="molecule type" value="Genomic_DNA"/>
</dbReference>
<dbReference type="PANTHER" id="PTHR35040">
    <property type="match status" value="1"/>
</dbReference>
<reference evidence="2" key="1">
    <citation type="journal article" date="2014" name="Genome Announc.">
        <title>Draft genome sequence of Rhodosporidium toruloides CECT1137, an oleaginous yeast of biotechnological interest.</title>
        <authorList>
            <person name="Morin N."/>
            <person name="Calcas X."/>
            <person name="Devillers H."/>
            <person name="Durrens P."/>
            <person name="Sherman D.J."/>
            <person name="Nicaud J.-M."/>
            <person name="Neuveglise C."/>
        </authorList>
    </citation>
    <scope>NUCLEOTIDE SEQUENCE</scope>
    <source>
        <strain evidence="2">CECT1137</strain>
    </source>
</reference>
<gene>
    <name evidence="2" type="ORF">RHTO0S_05e10572g</name>
</gene>
<sequence>MVVLKSLLAATLASTAWATKVIVPLYSWNEQCWPELQQAAAANPSQQFVLILNPDSGPTLDPTDPSMYCVPILRAKMPSSTIIGYVRTGYGSRSQSDISSEINQYKSWAGIKVNATSGATAKLDGIFFDEVSDSTSSTNLKRYQTYSSLARNAFGRTGSTVVFNPGTAVDARFFNWADLVMYYESAYADYSTSQLPKNAQLLAKSAIIIHSFPTGSAGSKQLPVTLKPLVPASGAVYITDLDINQVDVYSKFGPDWQEFVKDVAQLGGTKPSTGVQLPVVTPTTKVIVPLYSWSDKCWPELQEAAAANPSQQFVLIVNPNSGPTLDSTNPSLYCVPILRSKVPNSSIIGYVRTTYGDRASSDVAADIDQFKSWGGIKVNATTGATAKLDGIFFDEVSSSTNTTNLERYESFANLTRTAFGSSGSTVVFNPGTAVDARFFNWADLIMYYESAFADYSTSKLPQDAQLLRKSAIVVHSFPTGSAGSTQLPITLKPLVPASGAVYITDLDIKQVDVYSKFGGDWQEFVKDVAQLNGGTAATTTTTAAGTVNTLVTPPNARVTNGAGRMQKRMWRGE</sequence>
<protein>
    <submittedName>
        <fullName evidence="2">RHTO0S05e10572g1_1</fullName>
    </submittedName>
</protein>
<feature type="signal peptide" evidence="1">
    <location>
        <begin position="1"/>
        <end position="18"/>
    </location>
</feature>
<evidence type="ECO:0000256" key="1">
    <source>
        <dbReference type="SAM" id="SignalP"/>
    </source>
</evidence>
<feature type="chain" id="PRO_5001598304" evidence="1">
    <location>
        <begin position="19"/>
        <end position="573"/>
    </location>
</feature>
<organism evidence="2">
    <name type="scientific">Rhodotorula toruloides</name>
    <name type="common">Yeast</name>
    <name type="synonym">Rhodosporidium toruloides</name>
    <dbReference type="NCBI Taxonomy" id="5286"/>
    <lineage>
        <taxon>Eukaryota</taxon>
        <taxon>Fungi</taxon>
        <taxon>Dikarya</taxon>
        <taxon>Basidiomycota</taxon>
        <taxon>Pucciniomycotina</taxon>
        <taxon>Microbotryomycetes</taxon>
        <taxon>Sporidiobolales</taxon>
        <taxon>Sporidiobolaceae</taxon>
        <taxon>Rhodotorula</taxon>
    </lineage>
</organism>
<name>A0A061ATR7_RHOTO</name>
<dbReference type="PANTHER" id="PTHR35040:SF9">
    <property type="entry name" value="4-LIKE CELL SURFACE PROTEIN, PUTATIVE (AFU_ORTHOLOGUE AFUA_4G14080)-RELATED"/>
    <property type="match status" value="1"/>
</dbReference>
<dbReference type="AlphaFoldDB" id="A0A061ATR7"/>
<dbReference type="OrthoDB" id="5342184at2759"/>